<accession>A0A2P7QSV1</accession>
<dbReference type="Gene3D" id="3.40.710.10">
    <property type="entry name" value="DD-peptidase/beta-lactamase superfamily"/>
    <property type="match status" value="1"/>
</dbReference>
<dbReference type="InterPro" id="IPR001460">
    <property type="entry name" value="PCN-bd_Tpept"/>
</dbReference>
<organism evidence="16 17">
    <name type="scientific">Allosphingosinicella deserti</name>
    <dbReference type="NCBI Taxonomy" id="2116704"/>
    <lineage>
        <taxon>Bacteria</taxon>
        <taxon>Pseudomonadati</taxon>
        <taxon>Pseudomonadota</taxon>
        <taxon>Alphaproteobacteria</taxon>
        <taxon>Sphingomonadales</taxon>
        <taxon>Sphingomonadaceae</taxon>
        <taxon>Allosphingosinicella</taxon>
    </lineage>
</organism>
<evidence type="ECO:0000256" key="4">
    <source>
        <dbReference type="ARBA" id="ARBA00022645"/>
    </source>
</evidence>
<dbReference type="GO" id="GO:0008658">
    <property type="term" value="F:penicillin binding"/>
    <property type="evidence" value="ECO:0007669"/>
    <property type="project" value="InterPro"/>
</dbReference>
<dbReference type="Pfam" id="PF06832">
    <property type="entry name" value="BiPBP_C"/>
    <property type="match status" value="1"/>
</dbReference>
<dbReference type="NCBIfam" id="TIGR02073">
    <property type="entry name" value="PBP_1c"/>
    <property type="match status" value="1"/>
</dbReference>
<comment type="catalytic activity">
    <reaction evidence="11">
        <text>[GlcNAc-(1-&gt;4)-Mur2Ac(oyl-L-Ala-gamma-D-Glu-L-Lys-D-Ala-D-Ala)](n)-di-trans,octa-cis-undecaprenyl diphosphate + beta-D-GlcNAc-(1-&gt;4)-Mur2Ac(oyl-L-Ala-gamma-D-Glu-L-Lys-D-Ala-D-Ala)-di-trans,octa-cis-undecaprenyl diphosphate = [GlcNAc-(1-&gt;4)-Mur2Ac(oyl-L-Ala-gamma-D-Glu-L-Lys-D-Ala-D-Ala)](n+1)-di-trans,octa-cis-undecaprenyl diphosphate + di-trans,octa-cis-undecaprenyl diphosphate + H(+)</text>
        <dbReference type="Rhea" id="RHEA:23708"/>
        <dbReference type="Rhea" id="RHEA-COMP:9602"/>
        <dbReference type="Rhea" id="RHEA-COMP:9603"/>
        <dbReference type="ChEBI" id="CHEBI:15378"/>
        <dbReference type="ChEBI" id="CHEBI:58405"/>
        <dbReference type="ChEBI" id="CHEBI:60033"/>
        <dbReference type="ChEBI" id="CHEBI:78435"/>
        <dbReference type="EC" id="2.4.99.28"/>
    </reaction>
</comment>
<dbReference type="InterPro" id="IPR011815">
    <property type="entry name" value="PBP_1c"/>
</dbReference>
<keyword evidence="17" id="KW-1185">Reference proteome</keyword>
<evidence type="ECO:0000256" key="2">
    <source>
        <dbReference type="ARBA" id="ARBA00007090"/>
    </source>
</evidence>
<dbReference type="Pfam" id="PF00912">
    <property type="entry name" value="Transgly"/>
    <property type="match status" value="1"/>
</dbReference>
<evidence type="ECO:0000313" key="16">
    <source>
        <dbReference type="EMBL" id="PSJ41044.1"/>
    </source>
</evidence>
<evidence type="ECO:0000313" key="17">
    <source>
        <dbReference type="Proteomes" id="UP000241167"/>
    </source>
</evidence>
<comment type="similarity">
    <text evidence="3">In the N-terminal section; belongs to the glycosyltransferase 51 family.</text>
</comment>
<dbReference type="Proteomes" id="UP000241167">
    <property type="component" value="Unassembled WGS sequence"/>
</dbReference>
<proteinExistence type="inferred from homology"/>
<keyword evidence="12" id="KW-0732">Signal</keyword>
<dbReference type="InterPro" id="IPR023346">
    <property type="entry name" value="Lysozyme-like_dom_sf"/>
</dbReference>
<keyword evidence="9" id="KW-0511">Multifunctional enzyme</keyword>
<dbReference type="InterPro" id="IPR001264">
    <property type="entry name" value="Glyco_trans_51"/>
</dbReference>
<comment type="pathway">
    <text evidence="1">Cell wall biogenesis; peptidoglycan biosynthesis.</text>
</comment>
<gene>
    <name evidence="16" type="primary">pbpC</name>
    <name evidence="16" type="ORF">C7I55_11590</name>
</gene>
<dbReference type="Pfam" id="PF00905">
    <property type="entry name" value="Transpeptidase"/>
    <property type="match status" value="1"/>
</dbReference>
<evidence type="ECO:0000259" key="14">
    <source>
        <dbReference type="Pfam" id="PF00912"/>
    </source>
</evidence>
<dbReference type="GO" id="GO:0004180">
    <property type="term" value="F:carboxypeptidase activity"/>
    <property type="evidence" value="ECO:0007669"/>
    <property type="project" value="UniProtKB-KW"/>
</dbReference>
<sequence length="705" mass="74746">MSGWLRRRPLACIATALLALGGVDAWTRPPPLPSYAEARGDWRASEAWLRGRDGRVLQTVRIDFAVRRLAWVPIDRIALPLREAVIASEDRDFGRHGGVDWSAFGGSAWAAMHGRPARGASTISMQVAGFLAPELGGPGVRSFRGKLRQARAARALETAWSKDEILEAYLNLASFRGETQGIGAAARALLGRAPDALGREDGLLLAALLPAPQASPAAVGRRACRAGGIADCSAMIARAEAMTGPGRRLADDPGLAPHLAYRLLKTPGQSITTTIDRHVQTLAAAALRRQLIGLGSARARDGAVIVVDNRTAEVLAYVGGVGEGSTAPAVDNADARRQAGSTLKPFLYGQAIEHGYLTAASLLDDSPVQLDTASGLYVPRDYDRSFKGPVSVRTALAASLNVPAVRALLLTGVEEFRDRLWDMGYRGLTEDGDFYGYSLALGSAEVTLLQQAAAYRALADRGRYRALVLKRGEAVDAPKQVTDPAAAWIVANMLADADARAITFGLDSALRLPFWAAAKTGTSKAMRDNWCVGFSDRFTVAVWIGNSEGDSMSRVSGTSGAAPIWRDVMLALHGNAPGRAPDAPAAVERRGIVYADGTEAPRSEYFLSGTAQASFGAAPAAGRRPRITNPAAGAVYALDPDIPLPRQRIRFRASGATAGERLTLDDRDIGAAADAPMVLPAPGYHRLALIDANGKVLDRSVFTVR</sequence>
<dbReference type="Gene3D" id="1.10.3810.10">
    <property type="entry name" value="Biosynthetic peptidoglycan transglycosylase-like"/>
    <property type="match status" value="1"/>
</dbReference>
<feature type="chain" id="PRO_5015119770" description="peptidoglycan glycosyltransferase" evidence="12">
    <location>
        <begin position="26"/>
        <end position="705"/>
    </location>
</feature>
<dbReference type="InterPro" id="IPR009647">
    <property type="entry name" value="PBP_C"/>
</dbReference>
<dbReference type="PANTHER" id="PTHR32282">
    <property type="entry name" value="BINDING PROTEIN TRANSPEPTIDASE, PUTATIVE-RELATED"/>
    <property type="match status" value="1"/>
</dbReference>
<keyword evidence="4" id="KW-0121">Carboxypeptidase</keyword>
<evidence type="ECO:0000256" key="1">
    <source>
        <dbReference type="ARBA" id="ARBA00004752"/>
    </source>
</evidence>
<keyword evidence="6" id="KW-0328">Glycosyltransferase</keyword>
<keyword evidence="8" id="KW-0378">Hydrolase</keyword>
<feature type="domain" description="Penicillin-binding protein transpeptidase" evidence="13">
    <location>
        <begin position="302"/>
        <end position="569"/>
    </location>
</feature>
<dbReference type="GO" id="GO:0030288">
    <property type="term" value="C:outer membrane-bounded periplasmic space"/>
    <property type="evidence" value="ECO:0007669"/>
    <property type="project" value="TreeGrafter"/>
</dbReference>
<comment type="caution">
    <text evidence="16">The sequence shown here is derived from an EMBL/GenBank/DDBJ whole genome shotgun (WGS) entry which is preliminary data.</text>
</comment>
<dbReference type="AlphaFoldDB" id="A0A2P7QSV1"/>
<evidence type="ECO:0000256" key="5">
    <source>
        <dbReference type="ARBA" id="ARBA00022670"/>
    </source>
</evidence>
<reference evidence="16 17" key="1">
    <citation type="submission" date="2018-03" db="EMBL/GenBank/DDBJ databases">
        <title>The draft genome of Sphingosinicella sp. GL-C-18.</title>
        <authorList>
            <person name="Liu L."/>
            <person name="Li L."/>
            <person name="Liang L."/>
            <person name="Zhang X."/>
            <person name="Wang T."/>
        </authorList>
    </citation>
    <scope>NUCLEOTIDE SEQUENCE [LARGE SCALE GENOMIC DNA]</scope>
    <source>
        <strain evidence="16 17">GL-C-18</strain>
    </source>
</reference>
<dbReference type="SUPFAM" id="SSF56601">
    <property type="entry name" value="beta-lactamase/transpeptidase-like"/>
    <property type="match status" value="1"/>
</dbReference>
<feature type="signal peptide" evidence="12">
    <location>
        <begin position="1"/>
        <end position="25"/>
    </location>
</feature>
<evidence type="ECO:0000256" key="7">
    <source>
        <dbReference type="ARBA" id="ARBA00022679"/>
    </source>
</evidence>
<evidence type="ECO:0000259" key="13">
    <source>
        <dbReference type="Pfam" id="PF00905"/>
    </source>
</evidence>
<evidence type="ECO:0000256" key="12">
    <source>
        <dbReference type="SAM" id="SignalP"/>
    </source>
</evidence>
<dbReference type="SUPFAM" id="SSF53955">
    <property type="entry name" value="Lysozyme-like"/>
    <property type="match status" value="1"/>
</dbReference>
<dbReference type="OrthoDB" id="9766909at2"/>
<comment type="similarity">
    <text evidence="2">In the C-terminal section; belongs to the transpeptidase family.</text>
</comment>
<dbReference type="UniPathway" id="UPA00219"/>
<evidence type="ECO:0000256" key="8">
    <source>
        <dbReference type="ARBA" id="ARBA00022801"/>
    </source>
</evidence>
<name>A0A2P7QSV1_9SPHN</name>
<feature type="domain" description="Glycosyl transferase family 51" evidence="14">
    <location>
        <begin position="65"/>
        <end position="215"/>
    </location>
</feature>
<keyword evidence="5" id="KW-0645">Protease</keyword>
<dbReference type="EMBL" id="PXYI01000003">
    <property type="protein sequence ID" value="PSJ41044.1"/>
    <property type="molecule type" value="Genomic_DNA"/>
</dbReference>
<dbReference type="GO" id="GO:0006508">
    <property type="term" value="P:proteolysis"/>
    <property type="evidence" value="ECO:0007669"/>
    <property type="project" value="UniProtKB-KW"/>
</dbReference>
<evidence type="ECO:0000256" key="6">
    <source>
        <dbReference type="ARBA" id="ARBA00022676"/>
    </source>
</evidence>
<keyword evidence="7" id="KW-0808">Transferase</keyword>
<evidence type="ECO:0000259" key="15">
    <source>
        <dbReference type="Pfam" id="PF06832"/>
    </source>
</evidence>
<dbReference type="PANTHER" id="PTHR32282:SF15">
    <property type="entry name" value="PENICILLIN-BINDING PROTEIN 1C"/>
    <property type="match status" value="1"/>
</dbReference>
<evidence type="ECO:0000256" key="11">
    <source>
        <dbReference type="ARBA" id="ARBA00049902"/>
    </source>
</evidence>
<protein>
    <recommendedName>
        <fullName evidence="10">peptidoglycan glycosyltransferase</fullName>
        <ecNumber evidence="10">2.4.99.28</ecNumber>
    </recommendedName>
</protein>
<dbReference type="GO" id="GO:0009252">
    <property type="term" value="P:peptidoglycan biosynthetic process"/>
    <property type="evidence" value="ECO:0007669"/>
    <property type="project" value="UniProtKB-UniPathway"/>
</dbReference>
<evidence type="ECO:0000256" key="3">
    <source>
        <dbReference type="ARBA" id="ARBA00007739"/>
    </source>
</evidence>
<dbReference type="InterPro" id="IPR012338">
    <property type="entry name" value="Beta-lactam/transpept-like"/>
</dbReference>
<dbReference type="GO" id="GO:0008955">
    <property type="term" value="F:peptidoglycan glycosyltransferase activity"/>
    <property type="evidence" value="ECO:0007669"/>
    <property type="project" value="UniProtKB-EC"/>
</dbReference>
<evidence type="ECO:0000256" key="10">
    <source>
        <dbReference type="ARBA" id="ARBA00044770"/>
    </source>
</evidence>
<dbReference type="EC" id="2.4.99.28" evidence="10"/>
<dbReference type="InterPro" id="IPR050396">
    <property type="entry name" value="Glycosyltr_51/Transpeptidase"/>
</dbReference>
<feature type="domain" description="Penicillin-binding C-terminal" evidence="15">
    <location>
        <begin position="618"/>
        <end position="698"/>
    </location>
</feature>
<dbReference type="InterPro" id="IPR036950">
    <property type="entry name" value="PBP_transglycosylase"/>
</dbReference>
<evidence type="ECO:0000256" key="9">
    <source>
        <dbReference type="ARBA" id="ARBA00023268"/>
    </source>
</evidence>